<reference evidence="6" key="1">
    <citation type="submission" date="2020-05" db="EMBL/GenBank/DDBJ databases">
        <title>Phylogenomic resolution of chytrid fungi.</title>
        <authorList>
            <person name="Stajich J.E."/>
            <person name="Amses K."/>
            <person name="Simmons R."/>
            <person name="Seto K."/>
            <person name="Myers J."/>
            <person name="Bonds A."/>
            <person name="Quandt C.A."/>
            <person name="Barry K."/>
            <person name="Liu P."/>
            <person name="Grigoriev I."/>
            <person name="Longcore J.E."/>
            <person name="James T.Y."/>
        </authorList>
    </citation>
    <scope>NUCLEOTIDE SEQUENCE</scope>
    <source>
        <strain evidence="6">PLAUS21</strain>
    </source>
</reference>
<accession>A0AAD5UAK9</accession>
<keyword evidence="4" id="KW-0443">Lipid metabolism</keyword>
<keyword evidence="3 4" id="KW-0012">Acyltransferase</keyword>
<dbReference type="SMART" id="SM00563">
    <property type="entry name" value="PlsC"/>
    <property type="match status" value="1"/>
</dbReference>
<dbReference type="CDD" id="cd07989">
    <property type="entry name" value="LPLAT_AGPAT-like"/>
    <property type="match status" value="1"/>
</dbReference>
<dbReference type="Proteomes" id="UP001210925">
    <property type="component" value="Unassembled WGS sequence"/>
</dbReference>
<keyword evidence="2 4" id="KW-0808">Transferase</keyword>
<dbReference type="GO" id="GO:0003841">
    <property type="term" value="F:1-acylglycerol-3-phosphate O-acyltransferase activity"/>
    <property type="evidence" value="ECO:0007669"/>
    <property type="project" value="UniProtKB-UniRule"/>
</dbReference>
<comment type="domain">
    <text evidence="4">The HXXXXD motif is essential for acyltransferase activity and may constitute the binding site for the phosphate moiety of the glycerol-3-phosphate.</text>
</comment>
<name>A0AAD5UAK9_9FUNG</name>
<dbReference type="PANTHER" id="PTHR10434:SF11">
    <property type="entry name" value="1-ACYL-SN-GLYCEROL-3-PHOSPHATE ACYLTRANSFERASE"/>
    <property type="match status" value="1"/>
</dbReference>
<evidence type="ECO:0000256" key="4">
    <source>
        <dbReference type="RuleBase" id="RU361267"/>
    </source>
</evidence>
<dbReference type="PANTHER" id="PTHR10434">
    <property type="entry name" value="1-ACYL-SN-GLYCEROL-3-PHOSPHATE ACYLTRANSFERASE"/>
    <property type="match status" value="1"/>
</dbReference>
<comment type="similarity">
    <text evidence="1 4">Belongs to the 1-acyl-sn-glycerol-3-phosphate acyltransferase family.</text>
</comment>
<evidence type="ECO:0000256" key="1">
    <source>
        <dbReference type="ARBA" id="ARBA00008655"/>
    </source>
</evidence>
<evidence type="ECO:0000256" key="3">
    <source>
        <dbReference type="ARBA" id="ARBA00023315"/>
    </source>
</evidence>
<dbReference type="EMBL" id="JADGKB010000145">
    <property type="protein sequence ID" value="KAJ3252316.1"/>
    <property type="molecule type" value="Genomic_DNA"/>
</dbReference>
<dbReference type="SUPFAM" id="SSF69593">
    <property type="entry name" value="Glycerol-3-phosphate (1)-acyltransferase"/>
    <property type="match status" value="1"/>
</dbReference>
<dbReference type="NCBIfam" id="TIGR00530">
    <property type="entry name" value="AGP_acyltrn"/>
    <property type="match status" value="1"/>
</dbReference>
<dbReference type="GO" id="GO:0016020">
    <property type="term" value="C:membrane"/>
    <property type="evidence" value="ECO:0007669"/>
    <property type="project" value="InterPro"/>
</dbReference>
<dbReference type="Pfam" id="PF01553">
    <property type="entry name" value="Acyltransferase"/>
    <property type="match status" value="1"/>
</dbReference>
<proteinExistence type="inferred from homology"/>
<keyword evidence="4" id="KW-1208">Phospholipid metabolism</keyword>
<dbReference type="AlphaFoldDB" id="A0AAD5UAK9"/>
<keyword evidence="4" id="KW-0594">Phospholipid biosynthesis</keyword>
<dbReference type="InterPro" id="IPR002123">
    <property type="entry name" value="Plipid/glycerol_acylTrfase"/>
</dbReference>
<feature type="domain" description="Phospholipid/glycerol acyltransferase" evidence="5">
    <location>
        <begin position="61"/>
        <end position="178"/>
    </location>
</feature>
<organism evidence="6 7">
    <name type="scientific">Boothiomyces macroporosus</name>
    <dbReference type="NCBI Taxonomy" id="261099"/>
    <lineage>
        <taxon>Eukaryota</taxon>
        <taxon>Fungi</taxon>
        <taxon>Fungi incertae sedis</taxon>
        <taxon>Chytridiomycota</taxon>
        <taxon>Chytridiomycota incertae sedis</taxon>
        <taxon>Chytridiomycetes</taxon>
        <taxon>Rhizophydiales</taxon>
        <taxon>Terramycetaceae</taxon>
        <taxon>Boothiomyces</taxon>
    </lineage>
</organism>
<comment type="caution">
    <text evidence="6">The sequence shown here is derived from an EMBL/GenBank/DDBJ whole genome shotgun (WGS) entry which is preliminary data.</text>
</comment>
<keyword evidence="7" id="KW-1185">Reference proteome</keyword>
<dbReference type="GO" id="GO:0006654">
    <property type="term" value="P:phosphatidic acid biosynthetic process"/>
    <property type="evidence" value="ECO:0007669"/>
    <property type="project" value="TreeGrafter"/>
</dbReference>
<evidence type="ECO:0000313" key="7">
    <source>
        <dbReference type="Proteomes" id="UP001210925"/>
    </source>
</evidence>
<protein>
    <recommendedName>
        <fullName evidence="4">1-acyl-sn-glycerol-3-phosphate acyltransferase</fullName>
        <ecNumber evidence="4">2.3.1.51</ecNumber>
    </recommendedName>
</protein>
<dbReference type="GO" id="GO:0005783">
    <property type="term" value="C:endoplasmic reticulum"/>
    <property type="evidence" value="ECO:0007669"/>
    <property type="project" value="TreeGrafter"/>
</dbReference>
<comment type="catalytic activity">
    <reaction evidence="4">
        <text>a 1-acyl-sn-glycero-3-phosphate + an acyl-CoA = a 1,2-diacyl-sn-glycero-3-phosphate + CoA</text>
        <dbReference type="Rhea" id="RHEA:19709"/>
        <dbReference type="ChEBI" id="CHEBI:57287"/>
        <dbReference type="ChEBI" id="CHEBI:57970"/>
        <dbReference type="ChEBI" id="CHEBI:58342"/>
        <dbReference type="ChEBI" id="CHEBI:58608"/>
        <dbReference type="EC" id="2.3.1.51"/>
    </reaction>
</comment>
<gene>
    <name evidence="6" type="primary">SLC1_2</name>
    <name evidence="6" type="ORF">HK103_001622</name>
</gene>
<dbReference type="InterPro" id="IPR004552">
    <property type="entry name" value="AGP_acyltrans"/>
</dbReference>
<evidence type="ECO:0000259" key="5">
    <source>
        <dbReference type="SMART" id="SM00563"/>
    </source>
</evidence>
<evidence type="ECO:0000313" key="6">
    <source>
        <dbReference type="EMBL" id="KAJ3252316.1"/>
    </source>
</evidence>
<keyword evidence="4" id="KW-0444">Lipid biosynthesis</keyword>
<evidence type="ECO:0000256" key="2">
    <source>
        <dbReference type="ARBA" id="ARBA00022679"/>
    </source>
</evidence>
<dbReference type="EC" id="2.3.1.51" evidence="4"/>
<sequence>MGMLSSGFLTIVSALILYPIGKGVWVNRIQARMMAIIAPLLAGIDVDIVSGKEYLKFTGPCVYVSNHQANLDMLVLAETLAERVVICAKSEIKFWPIIGQVLFAGQNIFIDRKNRKNAIDAMNSVGKRMKEKNLALWMYPEGTRTHQIDNSLGQFKKGAFHLAKQLNCPIVPIVASTYYPVYNEKRMIFEQGTVQVKVLPPIQPEGTVDELMEKTRKAMGDALKTIKTIPKDQELVNSITAQYEKKNQ</sequence>